<accession>E8X6K5</accession>
<dbReference type="KEGG" id="acm:AciX9_3873"/>
<proteinExistence type="predicted"/>
<keyword evidence="3" id="KW-1185">Reference proteome</keyword>
<keyword evidence="2" id="KW-0614">Plasmid</keyword>
<sequence length="215" mass="24254">MLVPLPAPPTQLTKVKTEVSFNAEDPWNGNRRGIFLLENYLTTLRNFVPNEAQAARHQGEFHRALRSETDGVTRFLPESLIELWLTNKVPTEALPNLLSQIEPTLRKSDYILMMRRKAMKVFAVFETICCSALVLLAVAVVVGCHAPIWIAVLLVLATASVCWGFLYLTYFGKLFRRKRQMKWLLDRVHTSIPSPTVFPDLPGAANCTVVDPYVA</sequence>
<geneLocation type="plasmid" evidence="2 3">
    <name>pACIX902</name>
</geneLocation>
<keyword evidence="1" id="KW-0812">Transmembrane</keyword>
<evidence type="ECO:0000313" key="2">
    <source>
        <dbReference type="EMBL" id="ADW71155.1"/>
    </source>
</evidence>
<reference evidence="3" key="1">
    <citation type="submission" date="2011-01" db="EMBL/GenBank/DDBJ databases">
        <title>Complete sequence of plasmid2 of Acidobacterium sp. MP5ACTX9.</title>
        <authorList>
            <consortium name="US DOE Joint Genome Institute"/>
            <person name="Lucas S."/>
            <person name="Copeland A."/>
            <person name="Lapidus A."/>
            <person name="Cheng J.-F."/>
            <person name="Goodwin L."/>
            <person name="Pitluck S."/>
            <person name="Teshima H."/>
            <person name="Detter J.C."/>
            <person name="Han C."/>
            <person name="Tapia R."/>
            <person name="Land M."/>
            <person name="Hauser L."/>
            <person name="Kyrpides N."/>
            <person name="Ivanova N."/>
            <person name="Ovchinnikova G."/>
            <person name="Pagani I."/>
            <person name="Rawat S.R."/>
            <person name="Mannisto M."/>
            <person name="Haggblom M.M."/>
            <person name="Woyke T."/>
        </authorList>
    </citation>
    <scope>NUCLEOTIDE SEQUENCE [LARGE SCALE GENOMIC DNA]</scope>
    <source>
        <strain evidence="3">MP5ACTX9</strain>
        <plasmid evidence="3">Plasmid pACIX902</plasmid>
    </source>
</reference>
<keyword evidence="1" id="KW-0472">Membrane</keyword>
<name>E8X6K5_GRATM</name>
<dbReference type="EMBL" id="CP002482">
    <property type="protein sequence ID" value="ADW71155.1"/>
    <property type="molecule type" value="Genomic_DNA"/>
</dbReference>
<feature type="transmembrane region" description="Helical" evidence="1">
    <location>
        <begin position="148"/>
        <end position="172"/>
    </location>
</feature>
<protein>
    <submittedName>
        <fullName evidence="2">Uncharacterized protein</fullName>
    </submittedName>
</protein>
<feature type="transmembrane region" description="Helical" evidence="1">
    <location>
        <begin position="121"/>
        <end position="142"/>
    </location>
</feature>
<dbReference type="HOGENOM" id="CLU_1281699_0_0_0"/>
<dbReference type="AlphaFoldDB" id="E8X6K5"/>
<evidence type="ECO:0000313" key="3">
    <source>
        <dbReference type="Proteomes" id="UP000000343"/>
    </source>
</evidence>
<evidence type="ECO:0000256" key="1">
    <source>
        <dbReference type="SAM" id="Phobius"/>
    </source>
</evidence>
<dbReference type="RefSeq" id="WP_013582175.1">
    <property type="nucleotide sequence ID" value="NC_015065.1"/>
</dbReference>
<gene>
    <name evidence="2" type="ordered locus">AciX9_3873</name>
</gene>
<keyword evidence="1" id="KW-1133">Transmembrane helix</keyword>
<organism evidence="3">
    <name type="scientific">Granulicella tundricola (strain ATCC BAA-1859 / DSM 23138 / MP5ACTX9)</name>
    <dbReference type="NCBI Taxonomy" id="1198114"/>
    <lineage>
        <taxon>Bacteria</taxon>
        <taxon>Pseudomonadati</taxon>
        <taxon>Acidobacteriota</taxon>
        <taxon>Terriglobia</taxon>
        <taxon>Terriglobales</taxon>
        <taxon>Acidobacteriaceae</taxon>
        <taxon>Granulicella</taxon>
    </lineage>
</organism>
<dbReference type="Proteomes" id="UP000000343">
    <property type="component" value="Plasmid pACIX902"/>
</dbReference>